<dbReference type="GO" id="GO:0008270">
    <property type="term" value="F:zinc ion binding"/>
    <property type="evidence" value="ECO:0007669"/>
    <property type="project" value="UniProtKB-KW"/>
</dbReference>
<keyword evidence="3" id="KW-0862">Zinc</keyword>
<evidence type="ECO:0000256" key="5">
    <source>
        <dbReference type="SAM" id="MobiDB-lite"/>
    </source>
</evidence>
<evidence type="ECO:0000313" key="7">
    <source>
        <dbReference type="EMBL" id="KAF3427491.1"/>
    </source>
</evidence>
<dbReference type="PANTHER" id="PTHR10379">
    <property type="entry name" value="MTG8 ETO EIGHT TWENTY ONE PROTEIN"/>
    <property type="match status" value="1"/>
</dbReference>
<dbReference type="GO" id="GO:0003714">
    <property type="term" value="F:transcription corepressor activity"/>
    <property type="evidence" value="ECO:0007669"/>
    <property type="project" value="InterPro"/>
</dbReference>
<dbReference type="InterPro" id="IPR013289">
    <property type="entry name" value="CBFA2T1/2/3"/>
</dbReference>
<dbReference type="AlphaFoldDB" id="A0A833S7E3"/>
<feature type="domain" description="MYND-type" evidence="6">
    <location>
        <begin position="54"/>
        <end position="92"/>
    </location>
</feature>
<comment type="caution">
    <text evidence="7">The sequence shown here is derived from an EMBL/GenBank/DDBJ whole genome shotgun (WGS) entry which is preliminary data.</text>
</comment>
<dbReference type="Pfam" id="PF01753">
    <property type="entry name" value="zf-MYND"/>
    <property type="match status" value="1"/>
</dbReference>
<gene>
    <name evidence="7" type="ORF">E2986_12907</name>
</gene>
<proteinExistence type="predicted"/>
<keyword evidence="2 4" id="KW-0863">Zinc-finger</keyword>
<keyword evidence="1" id="KW-0479">Metal-binding</keyword>
<reference evidence="7" key="1">
    <citation type="submission" date="2019-11" db="EMBL/GenBank/DDBJ databases">
        <title>The nuclear and mitochondrial genomes of Frieseomelitta varia - a highly eusocial stingless bee (Meliponini) with a permanently sterile worker caste.</title>
        <authorList>
            <person name="Freitas F.C.P."/>
            <person name="Lourenco A.P."/>
            <person name="Nunes F.M.F."/>
            <person name="Paschoal A.R."/>
            <person name="Abreu F.C.P."/>
            <person name="Barbin F.O."/>
            <person name="Bataglia L."/>
            <person name="Cardoso-Junior C.A.M."/>
            <person name="Cervoni M.S."/>
            <person name="Silva S.R."/>
            <person name="Dalarmi F."/>
            <person name="Del Lama M.A."/>
            <person name="Depintor T.S."/>
            <person name="Ferreira K.M."/>
            <person name="Goria P.S."/>
            <person name="Jaskot M.C."/>
            <person name="Lago D.C."/>
            <person name="Luna-Lucena D."/>
            <person name="Moda L.M."/>
            <person name="Nascimento L."/>
            <person name="Pedrino M."/>
            <person name="Rabico F.O."/>
            <person name="Sanches F.C."/>
            <person name="Santos D.E."/>
            <person name="Santos C.G."/>
            <person name="Vieira J."/>
            <person name="Lopes T.F."/>
            <person name="Barchuk A.R."/>
            <person name="Hartfelder K."/>
            <person name="Simoes Z.L.P."/>
            <person name="Bitondi M.M.G."/>
            <person name="Pinheiro D.G."/>
        </authorList>
    </citation>
    <scope>NUCLEOTIDE SEQUENCE</scope>
    <source>
        <strain evidence="7">USP_RPSP 00005682</strain>
        <tissue evidence="7">Whole individual</tissue>
    </source>
</reference>
<name>A0A833S7E3_9HYME</name>
<protein>
    <recommendedName>
        <fullName evidence="6">MYND-type domain-containing protein</fullName>
    </recommendedName>
</protein>
<evidence type="ECO:0000313" key="8">
    <source>
        <dbReference type="Proteomes" id="UP000655588"/>
    </source>
</evidence>
<dbReference type="InterPro" id="IPR002893">
    <property type="entry name" value="Znf_MYND"/>
</dbReference>
<sequence length="132" mass="14356">MIAQILPSKVHVTKLNSVSLHAQYISTCIGILASFHRLHFHPIHLHRRIGFQSCWNCGRPALETCGGCGIARYCGSFCQHRDWETGGHHATCNNPPPREPRRSASRSPPRIASVNEASVAAPIPASGATKGK</sequence>
<dbReference type="PANTHER" id="PTHR10379:SF14">
    <property type="entry name" value="NERVY, ISOFORM D"/>
    <property type="match status" value="1"/>
</dbReference>
<organism evidence="7 8">
    <name type="scientific">Frieseomelitta varia</name>
    <dbReference type="NCBI Taxonomy" id="561572"/>
    <lineage>
        <taxon>Eukaryota</taxon>
        <taxon>Metazoa</taxon>
        <taxon>Ecdysozoa</taxon>
        <taxon>Arthropoda</taxon>
        <taxon>Hexapoda</taxon>
        <taxon>Insecta</taxon>
        <taxon>Pterygota</taxon>
        <taxon>Neoptera</taxon>
        <taxon>Endopterygota</taxon>
        <taxon>Hymenoptera</taxon>
        <taxon>Apocrita</taxon>
        <taxon>Aculeata</taxon>
        <taxon>Apoidea</taxon>
        <taxon>Anthophila</taxon>
        <taxon>Apidae</taxon>
        <taxon>Frieseomelitta</taxon>
    </lineage>
</organism>
<keyword evidence="8" id="KW-1185">Reference proteome</keyword>
<evidence type="ECO:0000259" key="6">
    <source>
        <dbReference type="PROSITE" id="PS50865"/>
    </source>
</evidence>
<dbReference type="PROSITE" id="PS50865">
    <property type="entry name" value="ZF_MYND_2"/>
    <property type="match status" value="1"/>
</dbReference>
<dbReference type="PROSITE" id="PS01360">
    <property type="entry name" value="ZF_MYND_1"/>
    <property type="match status" value="1"/>
</dbReference>
<evidence type="ECO:0000256" key="2">
    <source>
        <dbReference type="ARBA" id="ARBA00022771"/>
    </source>
</evidence>
<evidence type="ECO:0000256" key="3">
    <source>
        <dbReference type="ARBA" id="ARBA00022833"/>
    </source>
</evidence>
<evidence type="ECO:0000256" key="4">
    <source>
        <dbReference type="PROSITE-ProRule" id="PRU00134"/>
    </source>
</evidence>
<dbReference type="Proteomes" id="UP000655588">
    <property type="component" value="Unassembled WGS sequence"/>
</dbReference>
<dbReference type="GO" id="GO:0005634">
    <property type="term" value="C:nucleus"/>
    <property type="evidence" value="ECO:0007669"/>
    <property type="project" value="TreeGrafter"/>
</dbReference>
<dbReference type="SUPFAM" id="SSF144232">
    <property type="entry name" value="HIT/MYND zinc finger-like"/>
    <property type="match status" value="1"/>
</dbReference>
<dbReference type="EMBL" id="WNWW01000251">
    <property type="protein sequence ID" value="KAF3427491.1"/>
    <property type="molecule type" value="Genomic_DNA"/>
</dbReference>
<evidence type="ECO:0000256" key="1">
    <source>
        <dbReference type="ARBA" id="ARBA00022723"/>
    </source>
</evidence>
<feature type="region of interest" description="Disordered" evidence="5">
    <location>
        <begin position="86"/>
        <end position="132"/>
    </location>
</feature>
<dbReference type="Gene3D" id="6.10.140.2220">
    <property type="match status" value="1"/>
</dbReference>
<accession>A0A833S7E3</accession>